<dbReference type="Proteomes" id="UP001190700">
    <property type="component" value="Unassembled WGS sequence"/>
</dbReference>
<proteinExistence type="predicted"/>
<feature type="domain" description="Tex-like protein N-terminal" evidence="1">
    <location>
        <begin position="122"/>
        <end position="193"/>
    </location>
</feature>
<evidence type="ECO:0000313" key="2">
    <source>
        <dbReference type="EMBL" id="KAK3233093.1"/>
    </source>
</evidence>
<evidence type="ECO:0000313" key="3">
    <source>
        <dbReference type="Proteomes" id="UP001190700"/>
    </source>
</evidence>
<dbReference type="InterPro" id="IPR018974">
    <property type="entry name" value="Tex-like_N"/>
</dbReference>
<organism evidence="2 3">
    <name type="scientific">Cymbomonas tetramitiformis</name>
    <dbReference type="NCBI Taxonomy" id="36881"/>
    <lineage>
        <taxon>Eukaryota</taxon>
        <taxon>Viridiplantae</taxon>
        <taxon>Chlorophyta</taxon>
        <taxon>Pyramimonadophyceae</taxon>
        <taxon>Pyramimonadales</taxon>
        <taxon>Pyramimonadaceae</taxon>
        <taxon>Cymbomonas</taxon>
    </lineage>
</organism>
<keyword evidence="3" id="KW-1185">Reference proteome</keyword>
<dbReference type="SUPFAM" id="SSF158832">
    <property type="entry name" value="Tex N-terminal region-like"/>
    <property type="match status" value="1"/>
</dbReference>
<dbReference type="FunFam" id="1.10.10.650:FF:000001">
    <property type="entry name" value="S1 RNA-binding domain 1"/>
    <property type="match status" value="1"/>
</dbReference>
<gene>
    <name evidence="2" type="ORF">CYMTET_56578</name>
</gene>
<dbReference type="EMBL" id="LGRX02035803">
    <property type="protein sequence ID" value="KAK3233093.1"/>
    <property type="molecule type" value="Genomic_DNA"/>
</dbReference>
<dbReference type="PANTHER" id="PTHR10724:SF10">
    <property type="entry name" value="S1 RNA-BINDING DOMAIN-CONTAINING PROTEIN 1"/>
    <property type="match status" value="1"/>
</dbReference>
<dbReference type="Gene3D" id="1.10.10.650">
    <property type="entry name" value="RuvA domain 2-like"/>
    <property type="match status" value="1"/>
</dbReference>
<dbReference type="AlphaFoldDB" id="A0AAE0ELP0"/>
<evidence type="ECO:0000259" key="1">
    <source>
        <dbReference type="Pfam" id="PF09371"/>
    </source>
</evidence>
<sequence length="294" mass="32052">MFGSIRVWSSLLSGSSTRVYLRRKFLRSNTVLCLRQKLHFAHQFVPVKLHSSTRLASVMKRNFATVSAGSTGERNKQPRSGKAAGDIISIDCKPDVIEIDNASDVAVSKQVNKDKICPSDDFAAEVAQQIGLPERKVIGALNLLGAGNTLPFIARYRKENHGGLDEEQLRNIQATHEKLVELRARCQAILNSLSDQAGVLTPELRNQLEAAQSLSHLEEIYRPYRQKKKTKASAAREAGLEPLASAIQRDARGGGGAPEKMAGPFVRGSITDVQAALSGARDIIAECVTEVRQA</sequence>
<protein>
    <recommendedName>
        <fullName evidence="1">Tex-like protein N-terminal domain-containing protein</fullName>
    </recommendedName>
</protein>
<dbReference type="InterPro" id="IPR023319">
    <property type="entry name" value="Tex-like_HTH_dom_sf"/>
</dbReference>
<dbReference type="GO" id="GO:0003729">
    <property type="term" value="F:mRNA binding"/>
    <property type="evidence" value="ECO:0007669"/>
    <property type="project" value="TreeGrafter"/>
</dbReference>
<dbReference type="Pfam" id="PF09371">
    <property type="entry name" value="Tex_N"/>
    <property type="match status" value="1"/>
</dbReference>
<dbReference type="GO" id="GO:0003735">
    <property type="term" value="F:structural constituent of ribosome"/>
    <property type="evidence" value="ECO:0007669"/>
    <property type="project" value="TreeGrafter"/>
</dbReference>
<reference evidence="2 3" key="1">
    <citation type="journal article" date="2015" name="Genome Biol. Evol.">
        <title>Comparative Genomics of a Bacterivorous Green Alga Reveals Evolutionary Causalities and Consequences of Phago-Mixotrophic Mode of Nutrition.</title>
        <authorList>
            <person name="Burns J.A."/>
            <person name="Paasch A."/>
            <person name="Narechania A."/>
            <person name="Kim E."/>
        </authorList>
    </citation>
    <scope>NUCLEOTIDE SEQUENCE [LARGE SCALE GENOMIC DNA]</scope>
    <source>
        <strain evidence="2 3">PLY_AMNH</strain>
    </source>
</reference>
<name>A0AAE0ELP0_9CHLO</name>
<dbReference type="PANTHER" id="PTHR10724">
    <property type="entry name" value="30S RIBOSOMAL PROTEIN S1"/>
    <property type="match status" value="1"/>
</dbReference>
<dbReference type="GO" id="GO:0006412">
    <property type="term" value="P:translation"/>
    <property type="evidence" value="ECO:0007669"/>
    <property type="project" value="TreeGrafter"/>
</dbReference>
<dbReference type="InterPro" id="IPR050437">
    <property type="entry name" value="Ribos_protein_bS1-like"/>
</dbReference>
<comment type="caution">
    <text evidence="2">The sequence shown here is derived from an EMBL/GenBank/DDBJ whole genome shotgun (WGS) entry which is preliminary data.</text>
</comment>
<dbReference type="Gene3D" id="1.10.3500.10">
    <property type="entry name" value="Tex N-terminal region-like"/>
    <property type="match status" value="1"/>
</dbReference>
<accession>A0AAE0ELP0</accession>
<dbReference type="InterPro" id="IPR023323">
    <property type="entry name" value="Tex-like_dom_sf"/>
</dbReference>